<dbReference type="InterPro" id="IPR019149">
    <property type="entry name" value="ABHD18"/>
</dbReference>
<evidence type="ECO:0008006" key="3">
    <source>
        <dbReference type="Google" id="ProtNLM"/>
    </source>
</evidence>
<dbReference type="Gene3D" id="3.40.50.1820">
    <property type="entry name" value="alpha/beta hydrolase"/>
    <property type="match status" value="1"/>
</dbReference>
<dbReference type="Pfam" id="PF09752">
    <property type="entry name" value="ABHD18"/>
    <property type="match status" value="1"/>
</dbReference>
<name>A0A388L6L5_CHABU</name>
<gene>
    <name evidence="1" type="ORF">CBR_g25855</name>
</gene>
<dbReference type="PANTHER" id="PTHR13617:SF14">
    <property type="entry name" value="PROTEIN ABHD18"/>
    <property type="match status" value="1"/>
</dbReference>
<dbReference type="SUPFAM" id="SSF53474">
    <property type="entry name" value="alpha/beta-Hydrolases"/>
    <property type="match status" value="1"/>
</dbReference>
<organism evidence="1 2">
    <name type="scientific">Chara braunii</name>
    <name type="common">Braun's stonewort</name>
    <dbReference type="NCBI Taxonomy" id="69332"/>
    <lineage>
        <taxon>Eukaryota</taxon>
        <taxon>Viridiplantae</taxon>
        <taxon>Streptophyta</taxon>
        <taxon>Charophyceae</taxon>
        <taxon>Charales</taxon>
        <taxon>Characeae</taxon>
        <taxon>Chara</taxon>
    </lineage>
</organism>
<accession>A0A388L6L5</accession>
<dbReference type="EMBL" id="BFEA01000280">
    <property type="protein sequence ID" value="GBG77924.1"/>
    <property type="molecule type" value="Genomic_DNA"/>
</dbReference>
<dbReference type="InterPro" id="IPR029058">
    <property type="entry name" value="AB_hydrolase_fold"/>
</dbReference>
<dbReference type="Gramene" id="GBG77924">
    <property type="protein sequence ID" value="GBG77924"/>
    <property type="gene ID" value="CBR_g25855"/>
</dbReference>
<reference evidence="1 2" key="1">
    <citation type="journal article" date="2018" name="Cell">
        <title>The Chara Genome: Secondary Complexity and Implications for Plant Terrestrialization.</title>
        <authorList>
            <person name="Nishiyama T."/>
            <person name="Sakayama H."/>
            <person name="Vries J.D."/>
            <person name="Buschmann H."/>
            <person name="Saint-Marcoux D."/>
            <person name="Ullrich K.K."/>
            <person name="Haas F.B."/>
            <person name="Vanderstraeten L."/>
            <person name="Becker D."/>
            <person name="Lang D."/>
            <person name="Vosolsobe S."/>
            <person name="Rombauts S."/>
            <person name="Wilhelmsson P.K.I."/>
            <person name="Janitza P."/>
            <person name="Kern R."/>
            <person name="Heyl A."/>
            <person name="Rumpler F."/>
            <person name="Villalobos L.I.A.C."/>
            <person name="Clay J.M."/>
            <person name="Skokan R."/>
            <person name="Toyoda A."/>
            <person name="Suzuki Y."/>
            <person name="Kagoshima H."/>
            <person name="Schijlen E."/>
            <person name="Tajeshwar N."/>
            <person name="Catarino B."/>
            <person name="Hetherington A.J."/>
            <person name="Saltykova A."/>
            <person name="Bonnot C."/>
            <person name="Breuninger H."/>
            <person name="Symeonidi A."/>
            <person name="Radhakrishnan G.V."/>
            <person name="Van Nieuwerburgh F."/>
            <person name="Deforce D."/>
            <person name="Chang C."/>
            <person name="Karol K.G."/>
            <person name="Hedrich R."/>
            <person name="Ulvskov P."/>
            <person name="Glockner G."/>
            <person name="Delwiche C.F."/>
            <person name="Petrasek J."/>
            <person name="Van de Peer Y."/>
            <person name="Friml J."/>
            <person name="Beilby M."/>
            <person name="Dolan L."/>
            <person name="Kohara Y."/>
            <person name="Sugano S."/>
            <person name="Fujiyama A."/>
            <person name="Delaux P.-M."/>
            <person name="Quint M."/>
            <person name="TheiBen G."/>
            <person name="Hagemann M."/>
            <person name="Harholt J."/>
            <person name="Dunand C."/>
            <person name="Zachgo S."/>
            <person name="Langdale J."/>
            <person name="Maumus F."/>
            <person name="Straeten D.V.D."/>
            <person name="Gould S.B."/>
            <person name="Rensing S.A."/>
        </authorList>
    </citation>
    <scope>NUCLEOTIDE SEQUENCE [LARGE SCALE GENOMIC DNA]</scope>
    <source>
        <strain evidence="1 2">S276</strain>
    </source>
</reference>
<comment type="caution">
    <text evidence="1">The sequence shown here is derived from an EMBL/GenBank/DDBJ whole genome shotgun (WGS) entry which is preliminary data.</text>
</comment>
<dbReference type="OMA" id="MACLACT"/>
<sequence length="368" mass="40471">MVTVNAGAAHLWLDFIYGTLMHRLGLSPPFFHGGWGGKALESMEQVTRQLIKQGLKEVADQTWPPPAIRPVWKTIFADGHFRCQEGVFVTPCDETIRDALPPESRTARVHLLTPVGVPRSELSCVLHLAGTGDHGFARRQRLSRPLLQFGIASMILESPFYGNRRPLQQPGAKLKCVSDLLLLGRATIEEARALLYWLETVGGFNRLGVCGLSMGGVHAAMVGSLHPNPIAVTPLLAPHSASVAFCEGVLRYGTAWETLMKDGTGRDKLNNESSAASAPALSQEEVLRRMREVLSLTDVTRFPIPKKPSAVIFVSATYDAYIPKHSVLELQQAWPGAEVRWVPGGHVSSFILRNDDFRRAIMDSLTRL</sequence>
<dbReference type="AlphaFoldDB" id="A0A388L6L5"/>
<keyword evidence="2" id="KW-1185">Reference proteome</keyword>
<dbReference type="OrthoDB" id="9987145at2759"/>
<protein>
    <recommendedName>
        <fullName evidence="3">AB hydrolase-1 domain-containing protein</fullName>
    </recommendedName>
</protein>
<proteinExistence type="predicted"/>
<dbReference type="PANTHER" id="PTHR13617">
    <property type="entry name" value="PROTEIN ABHD18"/>
    <property type="match status" value="1"/>
</dbReference>
<dbReference type="Proteomes" id="UP000265515">
    <property type="component" value="Unassembled WGS sequence"/>
</dbReference>
<evidence type="ECO:0000313" key="2">
    <source>
        <dbReference type="Proteomes" id="UP000265515"/>
    </source>
</evidence>
<evidence type="ECO:0000313" key="1">
    <source>
        <dbReference type="EMBL" id="GBG77924.1"/>
    </source>
</evidence>